<dbReference type="PANTHER" id="PTHR31885">
    <property type="entry name" value="GH04784P"/>
    <property type="match status" value="1"/>
</dbReference>
<dbReference type="GO" id="GO:0016787">
    <property type="term" value="F:hydrolase activity"/>
    <property type="evidence" value="ECO:0007669"/>
    <property type="project" value="TreeGrafter"/>
</dbReference>
<dbReference type="Proteomes" id="UP000278886">
    <property type="component" value="Chromosome"/>
</dbReference>
<organism evidence="7 8">
    <name type="scientific">Protaetiibacter intestinalis</name>
    <dbReference type="NCBI Taxonomy" id="2419774"/>
    <lineage>
        <taxon>Bacteria</taxon>
        <taxon>Bacillati</taxon>
        <taxon>Actinomycetota</taxon>
        <taxon>Actinomycetes</taxon>
        <taxon>Micrococcales</taxon>
        <taxon>Microbacteriaceae</taxon>
        <taxon>Protaetiibacter</taxon>
    </lineage>
</organism>
<protein>
    <submittedName>
        <fullName evidence="7">Lysoplasmalogenase</fullName>
    </submittedName>
</protein>
<evidence type="ECO:0000256" key="2">
    <source>
        <dbReference type="ARBA" id="ARBA00007375"/>
    </source>
</evidence>
<reference evidence="8" key="1">
    <citation type="submission" date="2018-09" db="EMBL/GenBank/DDBJ databases">
        <title>Genome sequencing of strain 2DFWR-13.</title>
        <authorList>
            <person name="Heo J."/>
            <person name="Kim S.-J."/>
            <person name="Kwon S.-W."/>
        </authorList>
    </citation>
    <scope>NUCLEOTIDE SEQUENCE [LARGE SCALE GENOMIC DNA]</scope>
    <source>
        <strain evidence="8">2DFWR-13</strain>
    </source>
</reference>
<comment type="subcellular location">
    <subcellularLocation>
        <location evidence="1">Membrane</location>
        <topology evidence="1">Multi-pass membrane protein</topology>
    </subcellularLocation>
</comment>
<feature type="transmembrane region" description="Helical" evidence="6">
    <location>
        <begin position="191"/>
        <end position="211"/>
    </location>
</feature>
<gene>
    <name evidence="7" type="ORF">D7I47_12440</name>
</gene>
<name>A0A387BKE1_9MICO</name>
<evidence type="ECO:0000256" key="6">
    <source>
        <dbReference type="SAM" id="Phobius"/>
    </source>
</evidence>
<feature type="transmembrane region" description="Helical" evidence="6">
    <location>
        <begin position="84"/>
        <end position="104"/>
    </location>
</feature>
<sequence>MRRVPLVLGAFAPFLAVSAFHLAVKLAGLVELDRATKGLTVPALILGVGIVLLIGRLWLPLPVLLTLLAGLVLSWIGDITLTDFVVGLSFFLAAHVAYMALFLVGFRRRPSWWSLGLLAWYAGLLVALVPSLGELTGIVAAYGAALALMAALSTRGNLFTMLGGTLFVASDSLLAFRLFTPLFQTPPEDTLIMGLYLAAQLCIVLGALRLATPRTPAARRDAEAAA</sequence>
<comment type="similarity">
    <text evidence="2">Belongs to the TMEM86 family.</text>
</comment>
<feature type="transmembrane region" description="Helical" evidence="6">
    <location>
        <begin position="35"/>
        <end position="54"/>
    </location>
</feature>
<feature type="transmembrane region" description="Helical" evidence="6">
    <location>
        <begin position="159"/>
        <end position="179"/>
    </location>
</feature>
<evidence type="ECO:0000256" key="3">
    <source>
        <dbReference type="ARBA" id="ARBA00022692"/>
    </source>
</evidence>
<dbReference type="EMBL" id="CP032630">
    <property type="protein sequence ID" value="AYF98980.1"/>
    <property type="molecule type" value="Genomic_DNA"/>
</dbReference>
<evidence type="ECO:0000256" key="1">
    <source>
        <dbReference type="ARBA" id="ARBA00004141"/>
    </source>
</evidence>
<keyword evidence="3 6" id="KW-0812">Transmembrane</keyword>
<evidence type="ECO:0000256" key="4">
    <source>
        <dbReference type="ARBA" id="ARBA00022989"/>
    </source>
</evidence>
<dbReference type="KEGG" id="lyd:D7I47_12440"/>
<dbReference type="PANTHER" id="PTHR31885:SF6">
    <property type="entry name" value="GH04784P"/>
    <property type="match status" value="1"/>
</dbReference>
<feature type="transmembrane region" description="Helical" evidence="6">
    <location>
        <begin position="61"/>
        <end position="78"/>
    </location>
</feature>
<feature type="transmembrane region" description="Helical" evidence="6">
    <location>
        <begin position="135"/>
        <end position="152"/>
    </location>
</feature>
<evidence type="ECO:0000313" key="7">
    <source>
        <dbReference type="EMBL" id="AYF98980.1"/>
    </source>
</evidence>
<keyword evidence="4 6" id="KW-1133">Transmembrane helix</keyword>
<evidence type="ECO:0000256" key="5">
    <source>
        <dbReference type="ARBA" id="ARBA00023136"/>
    </source>
</evidence>
<dbReference type="AlphaFoldDB" id="A0A387BKE1"/>
<feature type="transmembrane region" description="Helical" evidence="6">
    <location>
        <begin position="111"/>
        <end position="129"/>
    </location>
</feature>
<dbReference type="Pfam" id="PF07947">
    <property type="entry name" value="YhhN"/>
    <property type="match status" value="1"/>
</dbReference>
<dbReference type="GO" id="GO:0016020">
    <property type="term" value="C:membrane"/>
    <property type="evidence" value="ECO:0007669"/>
    <property type="project" value="UniProtKB-SubCell"/>
</dbReference>
<evidence type="ECO:0000313" key="8">
    <source>
        <dbReference type="Proteomes" id="UP000278886"/>
    </source>
</evidence>
<keyword evidence="8" id="KW-1185">Reference proteome</keyword>
<proteinExistence type="inferred from homology"/>
<dbReference type="OrthoDB" id="4773026at2"/>
<dbReference type="InterPro" id="IPR012506">
    <property type="entry name" value="TMEM86B-like"/>
</dbReference>
<keyword evidence="5 6" id="KW-0472">Membrane</keyword>
<dbReference type="RefSeq" id="WP_120763349.1">
    <property type="nucleotide sequence ID" value="NZ_CP032630.1"/>
</dbReference>
<accession>A0A387BKE1</accession>